<feature type="domain" description="Mannose-6-phosphate isomerase type II C-terminal" evidence="10">
    <location>
        <begin position="354"/>
        <end position="467"/>
    </location>
</feature>
<evidence type="ECO:0000259" key="11">
    <source>
        <dbReference type="Pfam" id="PF22640"/>
    </source>
</evidence>
<evidence type="ECO:0000259" key="9">
    <source>
        <dbReference type="Pfam" id="PF00483"/>
    </source>
</evidence>
<keyword evidence="4" id="KW-0548">Nucleotidyltransferase</keyword>
<keyword evidence="3" id="KW-0808">Transferase</keyword>
<dbReference type="InterPro" id="IPR011051">
    <property type="entry name" value="RmlC_Cupin_sf"/>
</dbReference>
<dbReference type="PANTHER" id="PTHR46390">
    <property type="entry name" value="MANNOSE-1-PHOSPHATE GUANYLYLTRANSFERASE"/>
    <property type="match status" value="1"/>
</dbReference>
<keyword evidence="5" id="KW-0547">Nucleotide-binding</keyword>
<evidence type="ECO:0000313" key="13">
    <source>
        <dbReference type="Proteomes" id="UP000289200"/>
    </source>
</evidence>
<evidence type="ECO:0000256" key="1">
    <source>
        <dbReference type="ARBA" id="ARBA00006115"/>
    </source>
</evidence>
<dbReference type="InterPro" id="IPR054566">
    <property type="entry name" value="ManC/GMP-like_b-helix"/>
</dbReference>
<dbReference type="SUPFAM" id="SSF51182">
    <property type="entry name" value="RmlC-like cupins"/>
    <property type="match status" value="1"/>
</dbReference>
<comment type="catalytic activity">
    <reaction evidence="7">
        <text>alpha-D-mannose 1-phosphate + GTP + H(+) = GDP-alpha-D-mannose + diphosphate</text>
        <dbReference type="Rhea" id="RHEA:15229"/>
        <dbReference type="ChEBI" id="CHEBI:15378"/>
        <dbReference type="ChEBI" id="CHEBI:33019"/>
        <dbReference type="ChEBI" id="CHEBI:37565"/>
        <dbReference type="ChEBI" id="CHEBI:57527"/>
        <dbReference type="ChEBI" id="CHEBI:58409"/>
        <dbReference type="EC" id="2.7.7.13"/>
    </reaction>
</comment>
<dbReference type="Pfam" id="PF22640">
    <property type="entry name" value="ManC_GMP_beta-helix"/>
    <property type="match status" value="1"/>
</dbReference>
<dbReference type="GO" id="GO:0000271">
    <property type="term" value="P:polysaccharide biosynthetic process"/>
    <property type="evidence" value="ECO:0007669"/>
    <property type="project" value="InterPro"/>
</dbReference>
<dbReference type="CDD" id="cd02213">
    <property type="entry name" value="cupin_PMI_typeII_C"/>
    <property type="match status" value="1"/>
</dbReference>
<gene>
    <name evidence="12" type="primary">algA</name>
    <name evidence="12" type="ORF">RHODGE_RHODGE_02297</name>
</gene>
<evidence type="ECO:0000259" key="10">
    <source>
        <dbReference type="Pfam" id="PF01050"/>
    </source>
</evidence>
<comment type="similarity">
    <text evidence="1 8">Belongs to the mannose-6-phosphate isomerase type 2 family.</text>
</comment>
<dbReference type="Proteomes" id="UP000289200">
    <property type="component" value="Unassembled WGS sequence"/>
</dbReference>
<dbReference type="InterPro" id="IPR049577">
    <property type="entry name" value="GMPP_N"/>
</dbReference>
<dbReference type="InterPro" id="IPR001538">
    <property type="entry name" value="Man6P_isomerase-2_C"/>
</dbReference>
<dbReference type="Pfam" id="PF00483">
    <property type="entry name" value="NTP_transferase"/>
    <property type="match status" value="1"/>
</dbReference>
<dbReference type="PANTHER" id="PTHR46390:SF1">
    <property type="entry name" value="MANNOSE-1-PHOSPHATE GUANYLYLTRANSFERASE"/>
    <property type="match status" value="1"/>
</dbReference>
<dbReference type="InterPro" id="IPR051161">
    <property type="entry name" value="Mannose-6P_isomerase_type2"/>
</dbReference>
<dbReference type="InterPro" id="IPR029044">
    <property type="entry name" value="Nucleotide-diphossugar_trans"/>
</dbReference>
<protein>
    <recommendedName>
        <fullName evidence="2">mannose-1-phosphate guanylyltransferase</fullName>
        <ecNumber evidence="2">2.7.7.13</ecNumber>
    </recommendedName>
</protein>
<evidence type="ECO:0000313" key="12">
    <source>
        <dbReference type="EMBL" id="VCU09124.1"/>
    </source>
</evidence>
<comment type="caution">
    <text evidence="12">The sequence shown here is derived from an EMBL/GenBank/DDBJ whole genome shotgun (WGS) entry which is preliminary data.</text>
</comment>
<evidence type="ECO:0000256" key="8">
    <source>
        <dbReference type="RuleBase" id="RU004190"/>
    </source>
</evidence>
<feature type="domain" description="Nucleotidyl transferase" evidence="9">
    <location>
        <begin position="8"/>
        <end position="285"/>
    </location>
</feature>
<evidence type="ECO:0000256" key="6">
    <source>
        <dbReference type="ARBA" id="ARBA00023134"/>
    </source>
</evidence>
<dbReference type="GO" id="GO:0009298">
    <property type="term" value="P:GDP-mannose biosynthetic process"/>
    <property type="evidence" value="ECO:0007669"/>
    <property type="project" value="TreeGrafter"/>
</dbReference>
<evidence type="ECO:0000256" key="5">
    <source>
        <dbReference type="ARBA" id="ARBA00022741"/>
    </source>
</evidence>
<dbReference type="RefSeq" id="WP_165363876.1">
    <property type="nucleotide sequence ID" value="NZ_UWOC01000141.1"/>
</dbReference>
<evidence type="ECO:0000256" key="7">
    <source>
        <dbReference type="ARBA" id="ARBA00047343"/>
    </source>
</evidence>
<proteinExistence type="inferred from homology"/>
<dbReference type="Gene3D" id="2.60.120.10">
    <property type="entry name" value="Jelly Rolls"/>
    <property type="match status" value="1"/>
</dbReference>
<accession>A0A447CV73</accession>
<reference evidence="13" key="1">
    <citation type="submission" date="2018-10" db="EMBL/GenBank/DDBJ databases">
        <authorList>
            <person name="Peiro R."/>
            <person name="Begona"/>
            <person name="Cbmso G."/>
            <person name="Lopez M."/>
            <person name="Gonzalez S."/>
            <person name="Sacristan E."/>
            <person name="Castillo E."/>
        </authorList>
    </citation>
    <scope>NUCLEOTIDE SEQUENCE [LARGE SCALE GENOMIC DNA]</scope>
</reference>
<dbReference type="EC" id="2.7.7.13" evidence="2"/>
<dbReference type="NCBIfam" id="TIGR01479">
    <property type="entry name" value="GMP_PMI"/>
    <property type="match status" value="1"/>
</dbReference>
<sequence length="472" mass="51175">MARPKIIPLLLAGGSGTRLWPVSRDAMPKQFLPLVGERSTYQQALARVSSPALFAPPIVMTASDFRFFARSQAEALGIDATVVLEPMRRDSGPAIAAGAALARRRDPDAVVLAIAADHVILDQELFEATCAAGLEAAVAGHIVTFGIAPSAPKTSYGYIRRGAPLGPAGVAVVDAFVEKPDAATAARYVADGYLWNSGNFLFGAETLLAELTRFEPEMARAVEGAVEEAAPDLGFVRLDAEAFGRAPQKSIDYAVMERTDKAAVVEGRFRWSDIGSWDAVFDIAPRDDAGNVTSGPVATMDTEGCVIHAEDRLTVALGVKDLVVVTTPDAVLVLPRDRAEDVKPLVARLKAERRNEATEHRLCHRPWGHYDSLDRGARYQVKRIVVSPGAQLSLQRHYHRAEHWVVVRGTAEVTTGDERAIVHENESVFIPIGAVHRLANPGKIPLELIEVQTGSYLGEDDIVRLDDVYRRD</sequence>
<dbReference type="FunFam" id="3.90.550.10:FF:000046">
    <property type="entry name" value="Mannose-1-phosphate guanylyltransferase (GDP)"/>
    <property type="match status" value="1"/>
</dbReference>
<dbReference type="Gene3D" id="3.90.550.10">
    <property type="entry name" value="Spore Coat Polysaccharide Biosynthesis Protein SpsA, Chain A"/>
    <property type="match status" value="1"/>
</dbReference>
<dbReference type="InterPro" id="IPR014710">
    <property type="entry name" value="RmlC-like_jellyroll"/>
</dbReference>
<keyword evidence="6" id="KW-0342">GTP-binding</keyword>
<keyword evidence="13" id="KW-1185">Reference proteome</keyword>
<name>A0A447CV73_9BRAD</name>
<evidence type="ECO:0000256" key="2">
    <source>
        <dbReference type="ARBA" id="ARBA00012387"/>
    </source>
</evidence>
<dbReference type="AlphaFoldDB" id="A0A447CV73"/>
<dbReference type="CDD" id="cd02509">
    <property type="entry name" value="GDP-M1P_Guanylyltransferase"/>
    <property type="match status" value="1"/>
</dbReference>
<evidence type="ECO:0000256" key="4">
    <source>
        <dbReference type="ARBA" id="ARBA00022695"/>
    </source>
</evidence>
<dbReference type="GO" id="GO:0005525">
    <property type="term" value="F:GTP binding"/>
    <property type="evidence" value="ECO:0007669"/>
    <property type="project" value="UniProtKB-KW"/>
</dbReference>
<dbReference type="FunFam" id="2.60.120.10:FF:000032">
    <property type="entry name" value="Mannose-1-phosphate guanylyltransferase/mannose-6-phosphate isomerase"/>
    <property type="match status" value="1"/>
</dbReference>
<dbReference type="Pfam" id="PF01050">
    <property type="entry name" value="MannoseP_isomer"/>
    <property type="match status" value="1"/>
</dbReference>
<dbReference type="InterPro" id="IPR006375">
    <property type="entry name" value="Man1P_GuaTrfase/Man6P_Isoase"/>
</dbReference>
<organism evidence="12 13">
    <name type="scientific">Rhodoplanes serenus</name>
    <dbReference type="NCBI Taxonomy" id="200615"/>
    <lineage>
        <taxon>Bacteria</taxon>
        <taxon>Pseudomonadati</taxon>
        <taxon>Pseudomonadota</taxon>
        <taxon>Alphaproteobacteria</taxon>
        <taxon>Hyphomicrobiales</taxon>
        <taxon>Nitrobacteraceae</taxon>
        <taxon>Rhodoplanes</taxon>
    </lineage>
</organism>
<dbReference type="GO" id="GO:0004475">
    <property type="term" value="F:mannose-1-phosphate guanylyltransferase (GTP) activity"/>
    <property type="evidence" value="ECO:0007669"/>
    <property type="project" value="UniProtKB-EC"/>
</dbReference>
<feature type="domain" description="MannoseP isomerase/GMP-like beta-helix" evidence="11">
    <location>
        <begin position="298"/>
        <end position="349"/>
    </location>
</feature>
<dbReference type="SUPFAM" id="SSF53448">
    <property type="entry name" value="Nucleotide-diphospho-sugar transferases"/>
    <property type="match status" value="1"/>
</dbReference>
<dbReference type="InterPro" id="IPR005835">
    <property type="entry name" value="NTP_transferase_dom"/>
</dbReference>
<dbReference type="EMBL" id="UWOC01000141">
    <property type="protein sequence ID" value="VCU09124.1"/>
    <property type="molecule type" value="Genomic_DNA"/>
</dbReference>
<evidence type="ECO:0000256" key="3">
    <source>
        <dbReference type="ARBA" id="ARBA00022679"/>
    </source>
</evidence>